<sequence>MMSNPQETIPLLALKDINLSFSTSQILHRLSFDVQQGEICALIGPNGAGKSSVINIINGLYQPDQGQLFFEGHLLKGYRAKDAPHLAIARTFQNLALFKKMSVLDNVLAGRILKSHQSLWGVLLQLPSIQQDEIEQRSKVEHILKLLDLIQWRNSVVGTLSYGLQKRVELARALASEPKLLLLDEPMAGMNAQEKREITAFILKINKRLGTTILMIEHDLPVVMQISDHVVVLDYGKKIADGTPQSIQAQPEVLQVYLGIDVGQVAV</sequence>
<dbReference type="InterPro" id="IPR003439">
    <property type="entry name" value="ABC_transporter-like_ATP-bd"/>
</dbReference>
<dbReference type="OrthoDB" id="9805514at2"/>
<reference evidence="5 6" key="1">
    <citation type="journal article" date="2004" name="Nucleic Acids Res.">
        <title>Unique features revealed by the genome sequence of Acinetobacter sp. ADP1, a versatile and naturally transformation competent bacterium.</title>
        <authorList>
            <person name="Barbe V."/>
            <person name="Vallenet D."/>
            <person name="Fonknechten N."/>
            <person name="Kreimeyer A."/>
            <person name="Oztas S."/>
            <person name="Labarre L."/>
            <person name="Cruveiller S."/>
            <person name="Robert C."/>
            <person name="Duprat S."/>
            <person name="Wincker P."/>
            <person name="Ornston L.N."/>
            <person name="Weissenbach J."/>
            <person name="Marliere P."/>
            <person name="Cohen G.N."/>
            <person name="Medigue C."/>
        </authorList>
    </citation>
    <scope>NUCLEOTIDE SEQUENCE [LARGE SCALE GENOMIC DNA]</scope>
    <source>
        <strain evidence="6">ATCC 33305 / BD413 / ADP1</strain>
    </source>
</reference>
<keyword evidence="3" id="KW-0067">ATP-binding</keyword>
<accession>Q6FAZ5</accession>
<evidence type="ECO:0000259" key="4">
    <source>
        <dbReference type="PROSITE" id="PS50893"/>
    </source>
</evidence>
<dbReference type="eggNOG" id="COG0411">
    <property type="taxonomic scope" value="Bacteria"/>
</dbReference>
<keyword evidence="2" id="KW-0547">Nucleotide-binding</keyword>
<dbReference type="PANTHER" id="PTHR45772">
    <property type="entry name" value="CONSERVED COMPONENT OF ABC TRANSPORTER FOR NATURAL AMINO ACIDS-RELATED"/>
    <property type="match status" value="1"/>
</dbReference>
<evidence type="ECO:0000313" key="6">
    <source>
        <dbReference type="Proteomes" id="UP000000430"/>
    </source>
</evidence>
<dbReference type="SUPFAM" id="SSF52540">
    <property type="entry name" value="P-loop containing nucleoside triphosphate hydrolases"/>
    <property type="match status" value="1"/>
</dbReference>
<dbReference type="FunFam" id="3.40.50.300:FF:000421">
    <property type="entry name" value="Branched-chain amino acid ABC transporter ATP-binding protein"/>
    <property type="match status" value="1"/>
</dbReference>
<dbReference type="CDD" id="cd03219">
    <property type="entry name" value="ABC_Mj1267_LivG_branched"/>
    <property type="match status" value="1"/>
</dbReference>
<dbReference type="Proteomes" id="UP000000430">
    <property type="component" value="Chromosome"/>
</dbReference>
<dbReference type="Pfam" id="PF12399">
    <property type="entry name" value="BCA_ABC_TP_C"/>
    <property type="match status" value="1"/>
</dbReference>
<dbReference type="InterPro" id="IPR032823">
    <property type="entry name" value="BCA_ABC_TP_C"/>
</dbReference>
<protein>
    <submittedName>
        <fullName evidence="5">Branched-chain amino acid transport protein (ABC superfamily, atp_bind)</fullName>
    </submittedName>
</protein>
<evidence type="ECO:0000256" key="3">
    <source>
        <dbReference type="ARBA" id="ARBA00022840"/>
    </source>
</evidence>
<dbReference type="PANTHER" id="PTHR45772:SF1">
    <property type="entry name" value="ABC TRANSPORTER ATP-BINDING PROTEIN"/>
    <property type="match status" value="1"/>
</dbReference>
<dbReference type="EMBL" id="CR543861">
    <property type="protein sequence ID" value="CAG68768.1"/>
    <property type="molecule type" value="Genomic_DNA"/>
</dbReference>
<dbReference type="InterPro" id="IPR003593">
    <property type="entry name" value="AAA+_ATPase"/>
</dbReference>
<dbReference type="GO" id="GO:0005524">
    <property type="term" value="F:ATP binding"/>
    <property type="evidence" value="ECO:0007669"/>
    <property type="project" value="UniProtKB-KW"/>
</dbReference>
<dbReference type="InterPro" id="IPR027417">
    <property type="entry name" value="P-loop_NTPase"/>
</dbReference>
<feature type="domain" description="ABC transporter" evidence="4">
    <location>
        <begin position="12"/>
        <end position="260"/>
    </location>
</feature>
<evidence type="ECO:0000313" key="5">
    <source>
        <dbReference type="EMBL" id="CAG68768.1"/>
    </source>
</evidence>
<organism evidence="5 6">
    <name type="scientific">Acinetobacter baylyi (strain ATCC 33305 / BD413 / ADP1)</name>
    <dbReference type="NCBI Taxonomy" id="62977"/>
    <lineage>
        <taxon>Bacteria</taxon>
        <taxon>Pseudomonadati</taxon>
        <taxon>Pseudomonadota</taxon>
        <taxon>Gammaproteobacteria</taxon>
        <taxon>Moraxellales</taxon>
        <taxon>Moraxellaceae</taxon>
        <taxon>Acinetobacter</taxon>
    </lineage>
</organism>
<keyword evidence="1" id="KW-0813">Transport</keyword>
<evidence type="ECO:0000256" key="2">
    <source>
        <dbReference type="ARBA" id="ARBA00022741"/>
    </source>
</evidence>
<dbReference type="InterPro" id="IPR051120">
    <property type="entry name" value="ABC_AA/LPS_Transport"/>
</dbReference>
<evidence type="ECO:0000256" key="1">
    <source>
        <dbReference type="ARBA" id="ARBA00022448"/>
    </source>
</evidence>
<dbReference type="PROSITE" id="PS50893">
    <property type="entry name" value="ABC_TRANSPORTER_2"/>
    <property type="match status" value="1"/>
</dbReference>
<dbReference type="BioCyc" id="ASP62977:ACIAD_RS08935-MONOMER"/>
<dbReference type="Gene3D" id="3.40.50.300">
    <property type="entry name" value="P-loop containing nucleotide triphosphate hydrolases"/>
    <property type="match status" value="1"/>
</dbReference>
<dbReference type="KEGG" id="aci:ACIAD1941"/>
<dbReference type="SMART" id="SM00382">
    <property type="entry name" value="AAA"/>
    <property type="match status" value="1"/>
</dbReference>
<dbReference type="GO" id="GO:0016887">
    <property type="term" value="F:ATP hydrolysis activity"/>
    <property type="evidence" value="ECO:0007669"/>
    <property type="project" value="InterPro"/>
</dbReference>
<dbReference type="AlphaFoldDB" id="Q6FAZ5"/>
<dbReference type="Pfam" id="PF00005">
    <property type="entry name" value="ABC_tran"/>
    <property type="match status" value="1"/>
</dbReference>
<dbReference type="HOGENOM" id="CLU_000604_1_2_6"/>
<name>Q6FAZ5_ACIAD</name>
<proteinExistence type="predicted"/>
<dbReference type="GO" id="GO:0005886">
    <property type="term" value="C:plasma membrane"/>
    <property type="evidence" value="ECO:0007669"/>
    <property type="project" value="TreeGrafter"/>
</dbReference>
<gene>
    <name evidence="5" type="primary">braF</name>
    <name evidence="5" type="ordered locus">ACIAD1941</name>
</gene>
<dbReference type="STRING" id="202950.GCA_001485005_00425"/>